<dbReference type="PANTHER" id="PTHR34856:SF2">
    <property type="entry name" value="PROTEIN NRFD"/>
    <property type="match status" value="1"/>
</dbReference>
<comment type="caution">
    <text evidence="2">The sequence shown here is derived from an EMBL/GenBank/DDBJ whole genome shotgun (WGS) entry which is preliminary data.</text>
</comment>
<dbReference type="Gene3D" id="1.20.1630.10">
    <property type="entry name" value="Formate dehydrogenase/DMSO reductase domain"/>
    <property type="match status" value="1"/>
</dbReference>
<sequence>MTEAEFRSYYGQPVLKPPNWHEPHMPVYLYLGGLSGASSVMAAMARMSGHDRLALAARIAAFAGAGVGSGFLISELGRPERFLHMLRVLKFTSPMSVGSWTLAAHGGLTAACLLSAVTGRLRLAGDAATVASVVTGPIMATYTGVLLADTAVPAWHGARRELPFLFVGSALASAGAVGMLTTPRQEAAPARTAATVGAVLETAAGFVMERRLGIEGEPYRKGRAGLLMKASRGLTLGGGLLATVAGRSRALTALSGLAITAGALCTRFGMLEAGRASALDPRYTVVPQRERAGGLTVVPDPGSSQA</sequence>
<organism evidence="2 3">
    <name type="scientific">Planotetraspora thailandica</name>
    <dbReference type="NCBI Taxonomy" id="487172"/>
    <lineage>
        <taxon>Bacteria</taxon>
        <taxon>Bacillati</taxon>
        <taxon>Actinomycetota</taxon>
        <taxon>Actinomycetes</taxon>
        <taxon>Streptosporangiales</taxon>
        <taxon>Streptosporangiaceae</taxon>
        <taxon>Planotetraspora</taxon>
    </lineage>
</organism>
<protein>
    <submittedName>
        <fullName evidence="2">Polysulfide reductase</fullName>
    </submittedName>
</protein>
<evidence type="ECO:0000313" key="2">
    <source>
        <dbReference type="EMBL" id="GII52516.1"/>
    </source>
</evidence>
<feature type="transmembrane region" description="Helical" evidence="1">
    <location>
        <begin position="162"/>
        <end position="181"/>
    </location>
</feature>
<keyword evidence="1" id="KW-0472">Membrane</keyword>
<name>A0A8J3UZZ0_9ACTN</name>
<dbReference type="RefSeq" id="WP_203942809.1">
    <property type="nucleotide sequence ID" value="NZ_BOOR01000006.1"/>
</dbReference>
<dbReference type="PANTHER" id="PTHR34856">
    <property type="entry name" value="PROTEIN NRFD"/>
    <property type="match status" value="1"/>
</dbReference>
<dbReference type="InterPro" id="IPR052049">
    <property type="entry name" value="Electron_transfer_protein"/>
</dbReference>
<dbReference type="GO" id="GO:0005886">
    <property type="term" value="C:plasma membrane"/>
    <property type="evidence" value="ECO:0007669"/>
    <property type="project" value="TreeGrafter"/>
</dbReference>
<gene>
    <name evidence="2" type="ORF">Pth03_09050</name>
</gene>
<dbReference type="EMBL" id="BOOR01000006">
    <property type="protein sequence ID" value="GII52516.1"/>
    <property type="molecule type" value="Genomic_DNA"/>
</dbReference>
<reference evidence="2" key="1">
    <citation type="submission" date="2021-01" db="EMBL/GenBank/DDBJ databases">
        <title>Whole genome shotgun sequence of Planotetraspora thailandica NBRC 104271.</title>
        <authorList>
            <person name="Komaki H."/>
            <person name="Tamura T."/>
        </authorList>
    </citation>
    <scope>NUCLEOTIDE SEQUENCE</scope>
    <source>
        <strain evidence="2">NBRC 104271</strain>
    </source>
</reference>
<feature type="transmembrane region" description="Helical" evidence="1">
    <location>
        <begin position="97"/>
        <end position="116"/>
    </location>
</feature>
<keyword evidence="1" id="KW-0812">Transmembrane</keyword>
<dbReference type="InterPro" id="IPR032796">
    <property type="entry name" value="NrfD_2"/>
</dbReference>
<dbReference type="AlphaFoldDB" id="A0A8J3UZZ0"/>
<keyword evidence="3" id="KW-1185">Reference proteome</keyword>
<feature type="transmembrane region" description="Helical" evidence="1">
    <location>
        <begin position="57"/>
        <end position="77"/>
    </location>
</feature>
<keyword evidence="1" id="KW-1133">Transmembrane helix</keyword>
<feature type="transmembrane region" description="Helical" evidence="1">
    <location>
        <begin position="123"/>
        <end position="142"/>
    </location>
</feature>
<dbReference type="Proteomes" id="UP000605992">
    <property type="component" value="Unassembled WGS sequence"/>
</dbReference>
<accession>A0A8J3UZZ0</accession>
<proteinExistence type="predicted"/>
<evidence type="ECO:0000256" key="1">
    <source>
        <dbReference type="SAM" id="Phobius"/>
    </source>
</evidence>
<dbReference type="Pfam" id="PF14589">
    <property type="entry name" value="NrfD_2"/>
    <property type="match status" value="1"/>
</dbReference>
<evidence type="ECO:0000313" key="3">
    <source>
        <dbReference type="Proteomes" id="UP000605992"/>
    </source>
</evidence>